<keyword evidence="2" id="KW-1185">Reference proteome</keyword>
<proteinExistence type="predicted"/>
<dbReference type="Proteomes" id="UP000790709">
    <property type="component" value="Unassembled WGS sequence"/>
</dbReference>
<protein>
    <submittedName>
        <fullName evidence="1">Uncharacterized protein</fullName>
    </submittedName>
</protein>
<accession>A0ACB8BWX4</accession>
<name>A0ACB8BWX4_9AGAM</name>
<evidence type="ECO:0000313" key="1">
    <source>
        <dbReference type="EMBL" id="KAH7930056.1"/>
    </source>
</evidence>
<dbReference type="EMBL" id="MU266335">
    <property type="protein sequence ID" value="KAH7930056.1"/>
    <property type="molecule type" value="Genomic_DNA"/>
</dbReference>
<sequence length="419" mass="42448">MYSLAPYILLLWAGLFRVAALPIRSYESSDLVALKFANVLEQLEAQFYTQALQIFNASDFEAAGFVSSQLPLQEFQRIVADESTHATTLETAILALGGQTITGCSFDFSSALTDVATMAAVARLVENVGVSAYLGALSLFSDPVLATAAASIMTVEARHQTVLNILGGATAIPQAFDVALNPSEILAIAGGFVSGCDLGISANPPLAVSSSGPFQAGSVLTFNSTAINGTIPEDELFCQILAGGLPVSISQPICECTVPQGIDGPMVVFVTNGNQSLTNDVRDAATDTIVAGPAMIFADTLQESLGQLVRPGLNSTSNSTTMGSNLTGSSVSTTSFAAPTTVTLISHLSSTSALSSSVATTSVTSGTSIVSTTTVASTAAFSSATTSTIFTGATTTTISLAQASSILASAASAAATSGG</sequence>
<organism evidence="1 2">
    <name type="scientific">Leucogyrophana mollusca</name>
    <dbReference type="NCBI Taxonomy" id="85980"/>
    <lineage>
        <taxon>Eukaryota</taxon>
        <taxon>Fungi</taxon>
        <taxon>Dikarya</taxon>
        <taxon>Basidiomycota</taxon>
        <taxon>Agaricomycotina</taxon>
        <taxon>Agaricomycetes</taxon>
        <taxon>Agaricomycetidae</taxon>
        <taxon>Boletales</taxon>
        <taxon>Boletales incertae sedis</taxon>
        <taxon>Leucogyrophana</taxon>
    </lineage>
</organism>
<gene>
    <name evidence="1" type="ORF">BV22DRAFT_86438</name>
</gene>
<reference evidence="1" key="1">
    <citation type="journal article" date="2021" name="New Phytol.">
        <title>Evolutionary innovations through gain and loss of genes in the ectomycorrhizal Boletales.</title>
        <authorList>
            <person name="Wu G."/>
            <person name="Miyauchi S."/>
            <person name="Morin E."/>
            <person name="Kuo A."/>
            <person name="Drula E."/>
            <person name="Varga T."/>
            <person name="Kohler A."/>
            <person name="Feng B."/>
            <person name="Cao Y."/>
            <person name="Lipzen A."/>
            <person name="Daum C."/>
            <person name="Hundley H."/>
            <person name="Pangilinan J."/>
            <person name="Johnson J."/>
            <person name="Barry K."/>
            <person name="LaButti K."/>
            <person name="Ng V."/>
            <person name="Ahrendt S."/>
            <person name="Min B."/>
            <person name="Choi I.G."/>
            <person name="Park H."/>
            <person name="Plett J.M."/>
            <person name="Magnuson J."/>
            <person name="Spatafora J.W."/>
            <person name="Nagy L.G."/>
            <person name="Henrissat B."/>
            <person name="Grigoriev I.V."/>
            <person name="Yang Z.L."/>
            <person name="Xu J."/>
            <person name="Martin F.M."/>
        </authorList>
    </citation>
    <scope>NUCLEOTIDE SEQUENCE</scope>
    <source>
        <strain evidence="1">KUC20120723A-06</strain>
    </source>
</reference>
<evidence type="ECO:0000313" key="2">
    <source>
        <dbReference type="Proteomes" id="UP000790709"/>
    </source>
</evidence>
<comment type="caution">
    <text evidence="1">The sequence shown here is derived from an EMBL/GenBank/DDBJ whole genome shotgun (WGS) entry which is preliminary data.</text>
</comment>